<proteinExistence type="predicted"/>
<dbReference type="KEGG" id="pyg:AWM70_03210"/>
<organism evidence="2 3">
    <name type="scientific">Paenibacillus yonginensis</name>
    <dbReference type="NCBI Taxonomy" id="1462996"/>
    <lineage>
        <taxon>Bacteria</taxon>
        <taxon>Bacillati</taxon>
        <taxon>Bacillota</taxon>
        <taxon>Bacilli</taxon>
        <taxon>Bacillales</taxon>
        <taxon>Paenibacillaceae</taxon>
        <taxon>Paenibacillus</taxon>
    </lineage>
</organism>
<evidence type="ECO:0000313" key="2">
    <source>
        <dbReference type="EMBL" id="ANS73703.1"/>
    </source>
</evidence>
<dbReference type="RefSeq" id="WP_068694300.1">
    <property type="nucleotide sequence ID" value="NZ_CP014167.1"/>
</dbReference>
<evidence type="ECO:0000313" key="3">
    <source>
        <dbReference type="Proteomes" id="UP000092573"/>
    </source>
</evidence>
<dbReference type="EMBL" id="CP014167">
    <property type="protein sequence ID" value="ANS73703.1"/>
    <property type="molecule type" value="Genomic_DNA"/>
</dbReference>
<name>A0A1B1MWY9_9BACL</name>
<gene>
    <name evidence="2" type="ORF">AWM70_03210</name>
</gene>
<dbReference type="Pfam" id="PF23961">
    <property type="entry name" value="Phage_tail_terminator_9"/>
    <property type="match status" value="1"/>
</dbReference>
<dbReference type="OrthoDB" id="2921463at2"/>
<accession>A0A1B1MWY9</accession>
<dbReference type="InterPro" id="IPR057087">
    <property type="entry name" value="Gp12-like"/>
</dbReference>
<dbReference type="AlphaFoldDB" id="A0A1B1MWY9"/>
<evidence type="ECO:0000259" key="1">
    <source>
        <dbReference type="Pfam" id="PF23961"/>
    </source>
</evidence>
<protein>
    <recommendedName>
        <fullName evidence="1">Phage neck terminator protein gp12-like domain-containing protein</fullName>
    </recommendedName>
</protein>
<keyword evidence="3" id="KW-1185">Reference proteome</keyword>
<dbReference type="STRING" id="1462996.AWM70_03210"/>
<feature type="domain" description="Phage neck terminator protein gp12-like" evidence="1">
    <location>
        <begin position="11"/>
        <end position="156"/>
    </location>
</feature>
<sequence>MIPVENIRSFIVDEVSGYTGLPFKEQDEPDNGETSWLVFDFSRIMDNRGHPVVEYESGIMRETQTVEFTVTLYVYGSSHLERIIGSMKARDWLAHTGRDGLKENLNCVLVNAGPVTNRDYKEYEDAPWIRREGFDAVFRTVQVRETEVETIDTVIIKGADQIVSN</sequence>
<reference evidence="2 3" key="1">
    <citation type="submission" date="2016-01" db="EMBL/GenBank/DDBJ databases">
        <title>Complete Genome Sequence of Paenibacillus yonginensis DCY84, a novel Plant Growth-Promoting Bacteria with Elicitation of Induced Systemic Resistance.</title>
        <authorList>
            <person name="Kim Y.J."/>
            <person name="Yang D.C."/>
            <person name="Sukweenadhi J."/>
        </authorList>
    </citation>
    <scope>NUCLEOTIDE SEQUENCE [LARGE SCALE GENOMIC DNA]</scope>
    <source>
        <strain evidence="2 3">DCY84</strain>
    </source>
</reference>
<dbReference type="NCBIfam" id="NF047498">
    <property type="entry name" value="LIC_12616_fam"/>
    <property type="match status" value="1"/>
</dbReference>
<dbReference type="Proteomes" id="UP000092573">
    <property type="component" value="Chromosome"/>
</dbReference>